<protein>
    <submittedName>
        <fullName evidence="1">Uncharacterized protein</fullName>
    </submittedName>
</protein>
<proteinExistence type="predicted"/>
<dbReference type="HOGENOM" id="CLU_167341_0_0_6"/>
<gene>
    <name evidence="1" type="ORF">F897_01994</name>
</gene>
<dbReference type="PATRIC" id="fig|1217693.3.peg.1923"/>
<dbReference type="STRING" id="70346.F897_01994"/>
<accession>N9MJT6</accession>
<name>N9MJT6_9GAMM</name>
<dbReference type="RefSeq" id="WP_005235464.1">
    <property type="nucleotide sequence ID" value="NZ_CP083658.1"/>
</dbReference>
<reference evidence="1 2" key="1">
    <citation type="submission" date="2013-02" db="EMBL/GenBank/DDBJ databases">
        <title>The Genome Sequence of Acinetobacter sp. NIPH 2171.</title>
        <authorList>
            <consortium name="The Broad Institute Genome Sequencing Platform"/>
            <consortium name="The Broad Institute Genome Sequencing Center for Infectious Disease"/>
            <person name="Cerqueira G."/>
            <person name="Feldgarden M."/>
            <person name="Courvalin P."/>
            <person name="Perichon B."/>
            <person name="Grillot-Courvalin C."/>
            <person name="Clermont D."/>
            <person name="Rocha E."/>
            <person name="Yoon E.-J."/>
            <person name="Nemec A."/>
            <person name="Walker B."/>
            <person name="Young S.K."/>
            <person name="Zeng Q."/>
            <person name="Gargeya S."/>
            <person name="Fitzgerald M."/>
            <person name="Haas B."/>
            <person name="Abouelleil A."/>
            <person name="Alvarado L."/>
            <person name="Arachchi H.M."/>
            <person name="Berlin A.M."/>
            <person name="Chapman S.B."/>
            <person name="Dewar J."/>
            <person name="Goldberg J."/>
            <person name="Griggs A."/>
            <person name="Gujja S."/>
            <person name="Hansen M."/>
            <person name="Howarth C."/>
            <person name="Imamovic A."/>
            <person name="Larimer J."/>
            <person name="McCowan C."/>
            <person name="Murphy C."/>
            <person name="Neiman D."/>
            <person name="Pearson M."/>
            <person name="Priest M."/>
            <person name="Roberts A."/>
            <person name="Saif S."/>
            <person name="Shea T."/>
            <person name="Sisk P."/>
            <person name="Sykes S."/>
            <person name="Wortman J."/>
            <person name="Nusbaum C."/>
            <person name="Birren B."/>
        </authorList>
    </citation>
    <scope>NUCLEOTIDE SEQUENCE [LARGE SCALE GENOMIC DNA]</scope>
    <source>
        <strain evidence="1 2">NIPH 2171</strain>
    </source>
</reference>
<dbReference type="Proteomes" id="UP000013101">
    <property type="component" value="Unassembled WGS sequence"/>
</dbReference>
<dbReference type="AlphaFoldDB" id="N9MJT6"/>
<sequence length="98" mass="11164">MKIKEGGGMEDNKLWAVNIPEEPDSEAILYPVPSKELGEQVVQRLRKEAIEAFEIVGECIAEAVTLEEWDLSADEHSRYLEENPNWWDETTFLDDGVA</sequence>
<dbReference type="EMBL" id="APRS01000012">
    <property type="protein sequence ID" value="ENX08843.1"/>
    <property type="molecule type" value="Genomic_DNA"/>
</dbReference>
<organism evidence="1 2">
    <name type="scientific">Acinetobacter variabilis</name>
    <dbReference type="NCBI Taxonomy" id="70346"/>
    <lineage>
        <taxon>Bacteria</taxon>
        <taxon>Pseudomonadati</taxon>
        <taxon>Pseudomonadota</taxon>
        <taxon>Gammaproteobacteria</taxon>
        <taxon>Moraxellales</taxon>
        <taxon>Moraxellaceae</taxon>
        <taxon>Acinetobacter</taxon>
    </lineage>
</organism>
<evidence type="ECO:0000313" key="2">
    <source>
        <dbReference type="Proteomes" id="UP000013101"/>
    </source>
</evidence>
<evidence type="ECO:0000313" key="1">
    <source>
        <dbReference type="EMBL" id="ENX08843.1"/>
    </source>
</evidence>
<comment type="caution">
    <text evidence="1">The sequence shown here is derived from an EMBL/GenBank/DDBJ whole genome shotgun (WGS) entry which is preliminary data.</text>
</comment>